<organism evidence="2 3">
    <name type="scientific">Kaistia terrae</name>
    <dbReference type="NCBI Taxonomy" id="537017"/>
    <lineage>
        <taxon>Bacteria</taxon>
        <taxon>Pseudomonadati</taxon>
        <taxon>Pseudomonadota</taxon>
        <taxon>Alphaproteobacteria</taxon>
        <taxon>Hyphomicrobiales</taxon>
        <taxon>Kaistiaceae</taxon>
        <taxon>Kaistia</taxon>
    </lineage>
</organism>
<sequence length="423" mass="44487">MTRSISMLSAADAAALAAPRSRVYVAGCCGEPGAILDAVAADPELWRDVELLGAYIPGVNKRDLSALGQNTVARTIFATEGLRPGESAGTVAIWPAHYSELYRHLAVPGAIDIAFFQVPPPRDDGTVGFGIAADFSPAPAFAGARLVAQINRNMPDVADGPRLPVERFEAFVEADQPLIAYDCGKRDPVIDAIGARIAGLVREGDTIQLGLGKMQQSVLEALGGHHDLGFHSGMISDAILPLLDNRVFSRGVTTGVALGSLALYERVASLTQLRFRAVGETHAIGQLARIERFISINSVIEVDLFGQANAEILGGRQVSGLGGMVDFVRGARHSAGGRSILALPATAERGQRSRILAALPAGVPAGVSRTDVDCVVTEHGVAELRGASVDERAERLIAIAAPGFRDALAADWDVIQRGREALS</sequence>
<dbReference type="InterPro" id="IPR037171">
    <property type="entry name" value="NagB/RpiA_transferase-like"/>
</dbReference>
<dbReference type="SUPFAM" id="SSF100950">
    <property type="entry name" value="NagB/RpiA/CoA transferase-like"/>
    <property type="match status" value="2"/>
</dbReference>
<gene>
    <name evidence="2" type="ORF">ACFPP9_01645</name>
</gene>
<evidence type="ECO:0000313" key="2">
    <source>
        <dbReference type="EMBL" id="MFC5514456.1"/>
    </source>
</evidence>
<proteinExistence type="predicted"/>
<accession>A0ABW0PP67</accession>
<dbReference type="EMBL" id="JBHSML010000002">
    <property type="protein sequence ID" value="MFC5514456.1"/>
    <property type="molecule type" value="Genomic_DNA"/>
</dbReference>
<dbReference type="Gene3D" id="3.30.750.70">
    <property type="entry name" value="4-hydroxybutyrate coenzyme like domains"/>
    <property type="match status" value="1"/>
</dbReference>
<comment type="caution">
    <text evidence="2">The sequence shown here is derived from an EMBL/GenBank/DDBJ whole genome shotgun (WGS) entry which is preliminary data.</text>
</comment>
<protein>
    <submittedName>
        <fullName evidence="2">Acetyl-CoA hydrolase/transferase family protein</fullName>
    </submittedName>
</protein>
<dbReference type="InterPro" id="IPR038460">
    <property type="entry name" value="AcetylCoA_hyd_C_sf"/>
</dbReference>
<keyword evidence="2" id="KW-0378">Hydrolase</keyword>
<dbReference type="GO" id="GO:0016787">
    <property type="term" value="F:hydrolase activity"/>
    <property type="evidence" value="ECO:0007669"/>
    <property type="project" value="UniProtKB-KW"/>
</dbReference>
<dbReference type="PANTHER" id="PTHR21432:SF20">
    <property type="entry name" value="ACETYL-COA HYDROLASE"/>
    <property type="match status" value="1"/>
</dbReference>
<dbReference type="InterPro" id="IPR026888">
    <property type="entry name" value="AcetylCoA_hyd_C"/>
</dbReference>
<name>A0ABW0PP67_9HYPH</name>
<dbReference type="Gene3D" id="3.40.1080.20">
    <property type="entry name" value="Acetyl-CoA hydrolase/transferase C-terminal domain"/>
    <property type="match status" value="1"/>
</dbReference>
<reference evidence="3" key="1">
    <citation type="journal article" date="2019" name="Int. J. Syst. Evol. Microbiol.">
        <title>The Global Catalogue of Microorganisms (GCM) 10K type strain sequencing project: providing services to taxonomists for standard genome sequencing and annotation.</title>
        <authorList>
            <consortium name="The Broad Institute Genomics Platform"/>
            <consortium name="The Broad Institute Genome Sequencing Center for Infectious Disease"/>
            <person name="Wu L."/>
            <person name="Ma J."/>
        </authorList>
    </citation>
    <scope>NUCLEOTIDE SEQUENCE [LARGE SCALE GENOMIC DNA]</scope>
    <source>
        <strain evidence="3">KACC 12633</strain>
    </source>
</reference>
<dbReference type="RefSeq" id="WP_266342491.1">
    <property type="nucleotide sequence ID" value="NZ_JAPKNH010000002.1"/>
</dbReference>
<dbReference type="Gene3D" id="3.40.1080.10">
    <property type="entry name" value="Glutaconate Coenzyme A-transferase"/>
    <property type="match status" value="1"/>
</dbReference>
<dbReference type="PANTHER" id="PTHR21432">
    <property type="entry name" value="ACETYL-COA HYDROLASE-RELATED"/>
    <property type="match status" value="1"/>
</dbReference>
<evidence type="ECO:0000313" key="3">
    <source>
        <dbReference type="Proteomes" id="UP001596150"/>
    </source>
</evidence>
<dbReference type="InterPro" id="IPR046433">
    <property type="entry name" value="ActCoA_hydro"/>
</dbReference>
<keyword evidence="3" id="KW-1185">Reference proteome</keyword>
<dbReference type="Proteomes" id="UP001596150">
    <property type="component" value="Unassembled WGS sequence"/>
</dbReference>
<feature type="domain" description="Acetyl-CoA hydrolase/transferase C-terminal" evidence="1">
    <location>
        <begin position="259"/>
        <end position="410"/>
    </location>
</feature>
<dbReference type="Pfam" id="PF13336">
    <property type="entry name" value="AcetylCoA_hyd_C"/>
    <property type="match status" value="1"/>
</dbReference>
<evidence type="ECO:0000259" key="1">
    <source>
        <dbReference type="Pfam" id="PF13336"/>
    </source>
</evidence>